<feature type="domain" description="SbsA Ig-like" evidence="3">
    <location>
        <begin position="1158"/>
        <end position="1259"/>
    </location>
</feature>
<accession>A0ABT3X2A8</accession>
<dbReference type="PANTHER" id="PTHR47197:SF3">
    <property type="entry name" value="DIHYDRO-HEME D1 DEHYDROGENASE"/>
    <property type="match status" value="1"/>
</dbReference>
<dbReference type="InterPro" id="IPR014755">
    <property type="entry name" value="Cu-Rt/internalin_Ig-like"/>
</dbReference>
<dbReference type="Pfam" id="PF13205">
    <property type="entry name" value="Big_5"/>
    <property type="match status" value="2"/>
</dbReference>
<comment type="caution">
    <text evidence="4">The sequence shown here is derived from an EMBL/GenBank/DDBJ whole genome shotgun (WGS) entry which is preliminary data.</text>
</comment>
<evidence type="ECO:0000259" key="3">
    <source>
        <dbReference type="Pfam" id="PF13205"/>
    </source>
</evidence>
<gene>
    <name evidence="4" type="ORF">OS242_13875</name>
</gene>
<evidence type="ECO:0000313" key="4">
    <source>
        <dbReference type="EMBL" id="MCX7571034.1"/>
    </source>
</evidence>
<evidence type="ECO:0000256" key="1">
    <source>
        <dbReference type="ARBA" id="ARBA00022729"/>
    </source>
</evidence>
<feature type="chain" id="PRO_5046507356" evidence="2">
    <location>
        <begin position="30"/>
        <end position="1360"/>
    </location>
</feature>
<organism evidence="4 5">
    <name type="scientific">Tumebacillus lacus</name>
    <dbReference type="NCBI Taxonomy" id="2995335"/>
    <lineage>
        <taxon>Bacteria</taxon>
        <taxon>Bacillati</taxon>
        <taxon>Bacillota</taxon>
        <taxon>Bacilli</taxon>
        <taxon>Bacillales</taxon>
        <taxon>Alicyclobacillaceae</taxon>
        <taxon>Tumebacillus</taxon>
    </lineage>
</organism>
<feature type="domain" description="SbsA Ig-like" evidence="3">
    <location>
        <begin position="1277"/>
        <end position="1359"/>
    </location>
</feature>
<proteinExistence type="predicted"/>
<dbReference type="InterPro" id="IPR015943">
    <property type="entry name" value="WD40/YVTN_repeat-like_dom_sf"/>
</dbReference>
<feature type="signal peptide" evidence="2">
    <location>
        <begin position="1"/>
        <end position="29"/>
    </location>
</feature>
<reference evidence="4 5" key="1">
    <citation type="submission" date="2022-11" db="EMBL/GenBank/DDBJ databases">
        <title>Study of microbial diversity in lake waters.</title>
        <authorList>
            <person name="Zhang J."/>
        </authorList>
    </citation>
    <scope>NUCLEOTIDE SEQUENCE [LARGE SCALE GENOMIC DNA]</scope>
    <source>
        <strain evidence="4 5">DT12</strain>
    </source>
</reference>
<dbReference type="Gene3D" id="2.130.10.10">
    <property type="entry name" value="YVTN repeat-like/Quinoprotein amine dehydrogenase"/>
    <property type="match status" value="4"/>
</dbReference>
<dbReference type="InterPro" id="IPR011045">
    <property type="entry name" value="N2O_reductase_N"/>
</dbReference>
<dbReference type="SUPFAM" id="SSF63825">
    <property type="entry name" value="YWTD domain"/>
    <property type="match status" value="3"/>
</dbReference>
<sequence>MNSTRYSWILCFTMVFTTLFGSYAPASQAAAATLTQTLTDWVLDEANGYLYAISKDTGKLLFIRTSDLTVEREIVVGTAPTDIDLQAGKLYIPLSGATVASAAVVDVATQSLEKTLTLSAKPFKTALDGDKLFYVDSGSWAYLYVHNLSTGTNTKIGTSSYSSPELAVDPAAHLLYLTESGTSGADGYAFRTTDHAQVSKTTYDNGYGFSNPQRKLTLDNGALFFAGRQLSNTDLSVIRGDYTEHVLAANGSYVISQNAVYDRHAFVKVGTLPTTASLAAVDSTGQAYLFNASTRSLQTVQLAYGLPTSNYQHLGSKIVLDKKLNDWAHDEANGYLYAISRETNRLLFIRLSDFTVEKELFVGSQPMDVELAGGKLYVALSGATAAAVVDLATKTVEKTVTLKNTPSDLAVAGNKVYYAELKNGSGSVGIQEHDMAAGTYKTVGTDTFYNPSLIADSATSRLYVGDSGTSSSRLAAYRTADNVKLGQTSYKEGSNFSNAARSVIADGTRLFYGGVQLDAGNLSRVSGTYTLPYDAFTLVKGSLVYTKSSVYDRDTFVKIASFPVTAQLTAVDASYTYLYEESTKSIHRVQLQPTLTAPVYQAQTDQIVLDRKLSDWVYDASRGYLYGISTETNRLLFIRLSDFTVEKDLHIGSQPSDIEMTGGKLYIPLSGATSIAVVDLTTQALEKTLTTTTNPFRAVVDGNKLIFITDASWAYLYEYDLTTNAVKKLTTPGSYSDPDLTLDPVTHTLYLGESNTSGGDVTAIRTTDYAKLNQSTYNDGSGFSNPSRKVIVEGGHVFYAGSQFDAGKLSVINGSYNEQLIAVTGHGVFSKTAVYDRNTFVKRATLPVTATLAVTDTANNTYLFDETAKSIRKVQLTDKLPAGTYTPANNRLNLPFKLIDWVYDEQNDTIYAISQDGNRLLYLNAGTLEVTREVFVGSAPSDIDLVDGKLYIALSGATKAVVYDAATAALVTAHALDHNPYRLEVTADKLFSAGYDQGENLRTYNLLTGAISKLSTSYYQPELLVDRTTGKLYVGESGLSGSDLLALRTTDLTEADRSNYDGGYGFSYPARFLQQDGNDLYFAKHRLSSSALNTVLTTYPEQIIGAKGSRVFSATGIYDRDSALKTYDLPYSANLVAVRPNGSFLTYSQSSNAIFLDVAPQLIGTTPTDGEKGFPVDKSVTIQFTEAVQAGPAFDQISFADASGQEVKINADFTGHTLTLTPDMPLAFDAVYTVTIPAGAVMDGPGQSSLGSTTFSFTTAPVQPKDELPAVTTAQTVDGVTVFTFSEAVTAGKAYDVIELTDANGNRVAISIELTGTTLTVTPKAPLVVGAPYTVFLPAASVQDATGNAMAAAYTHGFTY</sequence>
<keyword evidence="5" id="KW-1185">Reference proteome</keyword>
<dbReference type="InterPro" id="IPR032812">
    <property type="entry name" value="SbsA_Ig"/>
</dbReference>
<dbReference type="PANTHER" id="PTHR47197">
    <property type="entry name" value="PROTEIN NIRF"/>
    <property type="match status" value="1"/>
</dbReference>
<dbReference type="SUPFAM" id="SSF50974">
    <property type="entry name" value="Nitrous oxide reductase, N-terminal domain"/>
    <property type="match status" value="1"/>
</dbReference>
<dbReference type="EMBL" id="JAPMLT010000008">
    <property type="protein sequence ID" value="MCX7571034.1"/>
    <property type="molecule type" value="Genomic_DNA"/>
</dbReference>
<dbReference type="InterPro" id="IPR051200">
    <property type="entry name" value="Host-pathogen_enzymatic-act"/>
</dbReference>
<dbReference type="RefSeq" id="WP_267152282.1">
    <property type="nucleotide sequence ID" value="NZ_JAPMLT010000008.1"/>
</dbReference>
<evidence type="ECO:0000256" key="2">
    <source>
        <dbReference type="SAM" id="SignalP"/>
    </source>
</evidence>
<keyword evidence="1 2" id="KW-0732">Signal</keyword>
<name>A0ABT3X2A8_9BACL</name>
<dbReference type="Gene3D" id="2.60.40.1220">
    <property type="match status" value="1"/>
</dbReference>
<protein>
    <submittedName>
        <fullName evidence="4">Ig-like domain-containing protein</fullName>
    </submittedName>
</protein>
<evidence type="ECO:0000313" key="5">
    <source>
        <dbReference type="Proteomes" id="UP001208017"/>
    </source>
</evidence>
<dbReference type="Proteomes" id="UP001208017">
    <property type="component" value="Unassembled WGS sequence"/>
</dbReference>